<proteinExistence type="predicted"/>
<comment type="caution">
    <text evidence="1">The sequence shown here is derived from an EMBL/GenBank/DDBJ whole genome shotgun (WGS) entry which is preliminary data.</text>
</comment>
<evidence type="ECO:0000313" key="2">
    <source>
        <dbReference type="Proteomes" id="UP000821845"/>
    </source>
</evidence>
<protein>
    <submittedName>
        <fullName evidence="1">Uncharacterized protein</fullName>
    </submittedName>
</protein>
<reference evidence="1" key="1">
    <citation type="submission" date="2020-05" db="EMBL/GenBank/DDBJ databases">
        <title>Large-scale comparative analyses of tick genomes elucidate their genetic diversity and vector capacities.</title>
        <authorList>
            <person name="Jia N."/>
            <person name="Wang J."/>
            <person name="Shi W."/>
            <person name="Du L."/>
            <person name="Sun Y."/>
            <person name="Zhan W."/>
            <person name="Jiang J."/>
            <person name="Wang Q."/>
            <person name="Zhang B."/>
            <person name="Ji P."/>
            <person name="Sakyi L.B."/>
            <person name="Cui X."/>
            <person name="Yuan T."/>
            <person name="Jiang B."/>
            <person name="Yang W."/>
            <person name="Lam T.T.-Y."/>
            <person name="Chang Q."/>
            <person name="Ding S."/>
            <person name="Wang X."/>
            <person name="Zhu J."/>
            <person name="Ruan X."/>
            <person name="Zhao L."/>
            <person name="Wei J."/>
            <person name="Que T."/>
            <person name="Du C."/>
            <person name="Cheng J."/>
            <person name="Dai P."/>
            <person name="Han X."/>
            <person name="Huang E."/>
            <person name="Gao Y."/>
            <person name="Liu J."/>
            <person name="Shao H."/>
            <person name="Ye R."/>
            <person name="Li L."/>
            <person name="Wei W."/>
            <person name="Wang X."/>
            <person name="Wang C."/>
            <person name="Yang T."/>
            <person name="Huo Q."/>
            <person name="Li W."/>
            <person name="Guo W."/>
            <person name="Chen H."/>
            <person name="Zhou L."/>
            <person name="Ni X."/>
            <person name="Tian J."/>
            <person name="Zhou Y."/>
            <person name="Sheng Y."/>
            <person name="Liu T."/>
            <person name="Pan Y."/>
            <person name="Xia L."/>
            <person name="Li J."/>
            <person name="Zhao F."/>
            <person name="Cao W."/>
        </authorList>
    </citation>
    <scope>NUCLEOTIDE SEQUENCE</scope>
    <source>
        <strain evidence="1">Hyas-2018</strain>
    </source>
</reference>
<evidence type="ECO:0000313" key="1">
    <source>
        <dbReference type="EMBL" id="KAH6938266.1"/>
    </source>
</evidence>
<gene>
    <name evidence="1" type="ORF">HPB50_008313</name>
</gene>
<keyword evidence="2" id="KW-1185">Reference proteome</keyword>
<dbReference type="EMBL" id="CM023482">
    <property type="protein sequence ID" value="KAH6938266.1"/>
    <property type="molecule type" value="Genomic_DNA"/>
</dbReference>
<sequence>MSATQEYYTATLCQKDCEQYEKKDETLRTGPIHTSTSFITREQLKSRKAPEGHNFVTSGSVREPWVKKVADYTVMVVTQVNHSQSVNKPPVDVCTANALGPTHAQPVKVVKHGIFCLK</sequence>
<accession>A0ACB7STH7</accession>
<organism evidence="1 2">
    <name type="scientific">Hyalomma asiaticum</name>
    <name type="common">Tick</name>
    <dbReference type="NCBI Taxonomy" id="266040"/>
    <lineage>
        <taxon>Eukaryota</taxon>
        <taxon>Metazoa</taxon>
        <taxon>Ecdysozoa</taxon>
        <taxon>Arthropoda</taxon>
        <taxon>Chelicerata</taxon>
        <taxon>Arachnida</taxon>
        <taxon>Acari</taxon>
        <taxon>Parasitiformes</taxon>
        <taxon>Ixodida</taxon>
        <taxon>Ixodoidea</taxon>
        <taxon>Ixodidae</taxon>
        <taxon>Hyalomminae</taxon>
        <taxon>Hyalomma</taxon>
    </lineage>
</organism>
<name>A0ACB7STH7_HYAAI</name>
<dbReference type="Proteomes" id="UP000821845">
    <property type="component" value="Chromosome 2"/>
</dbReference>